<reference evidence="4" key="2">
    <citation type="submission" date="2024-04" db="EMBL/GenBank/DDBJ databases">
        <authorList>
            <person name="Chen Y."/>
            <person name="Shah S."/>
            <person name="Dougan E. K."/>
            <person name="Thang M."/>
            <person name="Chan C."/>
        </authorList>
    </citation>
    <scope>NUCLEOTIDE SEQUENCE [LARGE SCALE GENOMIC DNA]</scope>
</reference>
<evidence type="ECO:0000256" key="2">
    <source>
        <dbReference type="SAM" id="Phobius"/>
    </source>
</evidence>
<dbReference type="EMBL" id="CAMXCT010002369">
    <property type="protein sequence ID" value="CAI3997669.1"/>
    <property type="molecule type" value="Genomic_DNA"/>
</dbReference>
<keyword evidence="2" id="KW-0812">Transmembrane</keyword>
<evidence type="ECO:0000313" key="5">
    <source>
        <dbReference type="Proteomes" id="UP001152797"/>
    </source>
</evidence>
<keyword evidence="5" id="KW-1185">Reference proteome</keyword>
<feature type="region of interest" description="Disordered" evidence="1">
    <location>
        <begin position="1"/>
        <end position="27"/>
    </location>
</feature>
<feature type="transmembrane region" description="Helical" evidence="2">
    <location>
        <begin position="31"/>
        <end position="49"/>
    </location>
</feature>
<name>A0A9P1G1M5_9DINO</name>
<evidence type="ECO:0000313" key="4">
    <source>
        <dbReference type="EMBL" id="CAL1151044.1"/>
    </source>
</evidence>
<proteinExistence type="predicted"/>
<protein>
    <submittedName>
        <fullName evidence="3">Uncharacterized protein</fullName>
    </submittedName>
</protein>
<dbReference type="AlphaFoldDB" id="A0A9P1G1M5"/>
<comment type="caution">
    <text evidence="3">The sequence shown here is derived from an EMBL/GenBank/DDBJ whole genome shotgun (WGS) entry which is preliminary data.</text>
</comment>
<organism evidence="3">
    <name type="scientific">Cladocopium goreaui</name>
    <dbReference type="NCBI Taxonomy" id="2562237"/>
    <lineage>
        <taxon>Eukaryota</taxon>
        <taxon>Sar</taxon>
        <taxon>Alveolata</taxon>
        <taxon>Dinophyceae</taxon>
        <taxon>Suessiales</taxon>
        <taxon>Symbiodiniaceae</taxon>
        <taxon>Cladocopium</taxon>
    </lineage>
</organism>
<dbReference type="Proteomes" id="UP001152797">
    <property type="component" value="Unassembled WGS sequence"/>
</dbReference>
<reference evidence="3" key="1">
    <citation type="submission" date="2022-10" db="EMBL/GenBank/DDBJ databases">
        <authorList>
            <person name="Chen Y."/>
            <person name="Dougan E. K."/>
            <person name="Chan C."/>
            <person name="Rhodes N."/>
            <person name="Thang M."/>
        </authorList>
    </citation>
    <scope>NUCLEOTIDE SEQUENCE</scope>
</reference>
<dbReference type="EMBL" id="CAMXCT030002369">
    <property type="protein sequence ID" value="CAL4784981.1"/>
    <property type="molecule type" value="Genomic_DNA"/>
</dbReference>
<keyword evidence="2" id="KW-1133">Transmembrane helix</keyword>
<evidence type="ECO:0000256" key="1">
    <source>
        <dbReference type="SAM" id="MobiDB-lite"/>
    </source>
</evidence>
<sequence>MGQSQGKIPRSGSRIVRTRGAGGDQRHPEDWRFWVAWLCLASTVILAIPGEIRFYQGFMIVE</sequence>
<accession>A0A9P1G1M5</accession>
<keyword evidence="2" id="KW-0472">Membrane</keyword>
<evidence type="ECO:0000313" key="3">
    <source>
        <dbReference type="EMBL" id="CAI3997669.1"/>
    </source>
</evidence>
<gene>
    <name evidence="3" type="ORF">C1SCF055_LOCUS24028</name>
</gene>
<dbReference type="EMBL" id="CAMXCT020002369">
    <property type="protein sequence ID" value="CAL1151044.1"/>
    <property type="molecule type" value="Genomic_DNA"/>
</dbReference>